<keyword evidence="1" id="KW-1133">Transmembrane helix</keyword>
<dbReference type="Gene3D" id="3.20.20.450">
    <property type="entry name" value="EAL domain"/>
    <property type="match status" value="1"/>
</dbReference>
<name>A0ABS9RBR6_9FIRM</name>
<dbReference type="InterPro" id="IPR001633">
    <property type="entry name" value="EAL_dom"/>
</dbReference>
<comment type="caution">
    <text evidence="4">The sequence shown here is derived from an EMBL/GenBank/DDBJ whole genome shotgun (WGS) entry which is preliminary data.</text>
</comment>
<dbReference type="SUPFAM" id="SSF141868">
    <property type="entry name" value="EAL domain-like"/>
    <property type="match status" value="1"/>
</dbReference>
<dbReference type="Pfam" id="PF00990">
    <property type="entry name" value="GGDEF"/>
    <property type="match status" value="1"/>
</dbReference>
<dbReference type="PROSITE" id="PS50887">
    <property type="entry name" value="GGDEF"/>
    <property type="match status" value="1"/>
</dbReference>
<feature type="domain" description="GGDEF" evidence="3">
    <location>
        <begin position="584"/>
        <end position="719"/>
    </location>
</feature>
<evidence type="ECO:0000256" key="1">
    <source>
        <dbReference type="SAM" id="Phobius"/>
    </source>
</evidence>
<dbReference type="Gene3D" id="3.30.70.270">
    <property type="match status" value="1"/>
</dbReference>
<organism evidence="4 5">
    <name type="scientific">Amedibacillus hominis</name>
    <dbReference type="NCBI Taxonomy" id="2897776"/>
    <lineage>
        <taxon>Bacteria</taxon>
        <taxon>Bacillati</taxon>
        <taxon>Bacillota</taxon>
        <taxon>Erysipelotrichia</taxon>
        <taxon>Erysipelotrichales</taxon>
        <taxon>Erysipelotrichaceae</taxon>
        <taxon>Amedibacillus</taxon>
    </lineage>
</organism>
<gene>
    <name evidence="4" type="ORF">LQE99_13820</name>
</gene>
<dbReference type="InterPro" id="IPR043128">
    <property type="entry name" value="Rev_trsase/Diguanyl_cyclase"/>
</dbReference>
<dbReference type="InterPro" id="IPR000160">
    <property type="entry name" value="GGDEF_dom"/>
</dbReference>
<dbReference type="EMBL" id="JAKVPQ010000011">
    <property type="protein sequence ID" value="MCH4286199.1"/>
    <property type="molecule type" value="Genomic_DNA"/>
</dbReference>
<reference evidence="4 5" key="1">
    <citation type="submission" date="2022-02" db="EMBL/GenBank/DDBJ databases">
        <title>Genome of Erysipelotrichaceae sp. nov. NSJ-176 isolated from human feces.</title>
        <authorList>
            <person name="Abdugheni R."/>
        </authorList>
    </citation>
    <scope>NUCLEOTIDE SEQUENCE [LARGE SCALE GENOMIC DNA]</scope>
    <source>
        <strain evidence="4 5">NSJ-176</strain>
    </source>
</reference>
<dbReference type="SMART" id="SM00052">
    <property type="entry name" value="EAL"/>
    <property type="match status" value="1"/>
</dbReference>
<dbReference type="SUPFAM" id="SSF55073">
    <property type="entry name" value="Nucleotide cyclase"/>
    <property type="match status" value="1"/>
</dbReference>
<keyword evidence="1" id="KW-0472">Membrane</keyword>
<dbReference type="Proteomes" id="UP001202402">
    <property type="component" value="Unassembled WGS sequence"/>
</dbReference>
<dbReference type="NCBIfam" id="TIGR00254">
    <property type="entry name" value="GGDEF"/>
    <property type="match status" value="1"/>
</dbReference>
<sequence>MKKRSVKSKSILKHILVPMCILLITEIVILAISVYAGGIVERLEENSRDILQERVINKKGFLENEMNNTWSDVTLLAETINTKAEMLEKQGIISIDQLDNGSNEASPLIAEIADDMIQKLRSNRVNDIYVIFNNHDLDEDVSDKPGIYIRDMDPASKASNRNADLLIERAPASIVQKLNISTDTSWTPLFNFGKHEKDYYKFLYRPYQAALKKQKNYSLGDMGYWSANNCLDGTLQPFISYSVPLIDTKGRVYGVVGISILEEYLTTLLPNEEINGSGHASYELGITTKKANVYSPVLDSTLFDCTSNLTLLQKEEGYYVENSRDEVYAAIETLHLYNTNTPYLDEQWTIMSLIKDDDLMAFSHHINISLILAGLITLGVGMLGCVLISFKLSSPITSLSKQLKTQKKTDGKLQKTDITEIDQLVDSIESLNQNLLDSSRRFTKIIQLASVKMAGFEYDQEKNDFFITDNFFSVFLQDDIDSSLMTYEGFSQKMKEMSPYIKKKEEHKYVYHLPKDNDIIFVELTISWFDAHHVIGLAEDVTERILEQNIIEYERDHDALTGLMNRRAFHREMQILFDEPEVLKTAALLMVDLDNLKYINDHYGHDSGDTYIRKATEAFVKYSPSNTMISRVSGDEFYLFFFGYEDEEPLRKLLMELKHGIDESYITLGKYETFKIKVSGGISWYPKDATTVKNLQLYSDYAMYKVKHTCKGIFANFNKTDYDNDSYMSRNRAELLKLIETESLHYYFQPIVSTKDGSVFAYEALMRSFMPNLKNPEEILNIAKMESKLGKIEELTMFKAMEGYQENIKNHYFDENTKIFVNSIASEMLSPEMIAKFEKTFEPYLHNVVIEVTEGEKMNETLHQQKQKFVEKWHGALALDDYGSGYNSEILLLSITPKYIKIDMSFIHNIDKDNDKQKIVENIVSYGHEGGMLIIAEGVETVDEMKQVMKLKVDYLQGYLLGKPQMKSASIPNEIVKLIQSLNARR</sequence>
<feature type="transmembrane region" description="Helical" evidence="1">
    <location>
        <begin position="368"/>
        <end position="390"/>
    </location>
</feature>
<accession>A0ABS9RBR6</accession>
<keyword evidence="5" id="KW-1185">Reference proteome</keyword>
<dbReference type="CDD" id="cd18773">
    <property type="entry name" value="PDC1_HK_sensor"/>
    <property type="match status" value="1"/>
</dbReference>
<dbReference type="Pfam" id="PF00563">
    <property type="entry name" value="EAL"/>
    <property type="match status" value="1"/>
</dbReference>
<dbReference type="PROSITE" id="PS50883">
    <property type="entry name" value="EAL"/>
    <property type="match status" value="1"/>
</dbReference>
<dbReference type="CDD" id="cd01949">
    <property type="entry name" value="GGDEF"/>
    <property type="match status" value="1"/>
</dbReference>
<dbReference type="RefSeq" id="WP_117453203.1">
    <property type="nucleotide sequence ID" value="NZ_JAKVPQ010000011.1"/>
</dbReference>
<dbReference type="SMART" id="SM00267">
    <property type="entry name" value="GGDEF"/>
    <property type="match status" value="1"/>
</dbReference>
<keyword evidence="1" id="KW-0812">Transmembrane</keyword>
<feature type="transmembrane region" description="Helical" evidence="1">
    <location>
        <begin position="12"/>
        <end position="36"/>
    </location>
</feature>
<dbReference type="PANTHER" id="PTHR33121">
    <property type="entry name" value="CYCLIC DI-GMP PHOSPHODIESTERASE PDEF"/>
    <property type="match status" value="1"/>
</dbReference>
<dbReference type="PANTHER" id="PTHR33121:SF15">
    <property type="entry name" value="BLUE LIGHT- AND TEMPERATURE-REGULATED ANTIREPRESSOR BLUF"/>
    <property type="match status" value="1"/>
</dbReference>
<evidence type="ECO:0000313" key="5">
    <source>
        <dbReference type="Proteomes" id="UP001202402"/>
    </source>
</evidence>
<dbReference type="InterPro" id="IPR050706">
    <property type="entry name" value="Cyclic-di-GMP_PDE-like"/>
</dbReference>
<proteinExistence type="predicted"/>
<dbReference type="InterPro" id="IPR035919">
    <property type="entry name" value="EAL_sf"/>
</dbReference>
<dbReference type="CDD" id="cd01948">
    <property type="entry name" value="EAL"/>
    <property type="match status" value="1"/>
</dbReference>
<protein>
    <submittedName>
        <fullName evidence="4">EAL domain-containing protein</fullName>
    </submittedName>
</protein>
<evidence type="ECO:0000259" key="3">
    <source>
        <dbReference type="PROSITE" id="PS50887"/>
    </source>
</evidence>
<evidence type="ECO:0000313" key="4">
    <source>
        <dbReference type="EMBL" id="MCH4286199.1"/>
    </source>
</evidence>
<feature type="domain" description="EAL" evidence="2">
    <location>
        <begin position="728"/>
        <end position="978"/>
    </location>
</feature>
<evidence type="ECO:0000259" key="2">
    <source>
        <dbReference type="PROSITE" id="PS50883"/>
    </source>
</evidence>
<dbReference type="InterPro" id="IPR029787">
    <property type="entry name" value="Nucleotide_cyclase"/>
</dbReference>